<gene>
    <name evidence="8" type="ORF">TEOVI_000560200</name>
</gene>
<evidence type="ECO:0000256" key="1">
    <source>
        <dbReference type="ARBA" id="ARBA00004370"/>
    </source>
</evidence>
<evidence type="ECO:0000256" key="6">
    <source>
        <dbReference type="SAM" id="MobiDB-lite"/>
    </source>
</evidence>
<keyword evidence="9" id="KW-1185">Reference proteome</keyword>
<dbReference type="VEuPathDB" id="TriTrypDB:TEOVI_000560200"/>
<organism evidence="8 9">
    <name type="scientific">Trypanosoma equiperdum</name>
    <dbReference type="NCBI Taxonomy" id="5694"/>
    <lineage>
        <taxon>Eukaryota</taxon>
        <taxon>Discoba</taxon>
        <taxon>Euglenozoa</taxon>
        <taxon>Kinetoplastea</taxon>
        <taxon>Metakinetoplastina</taxon>
        <taxon>Trypanosomatida</taxon>
        <taxon>Trypanosomatidae</taxon>
        <taxon>Trypanosoma</taxon>
    </lineage>
</organism>
<dbReference type="GeneID" id="92379542"/>
<dbReference type="InterPro" id="IPR007014">
    <property type="entry name" value="FUN14"/>
</dbReference>
<dbReference type="PANTHER" id="PTHR21346">
    <property type="entry name" value="FUN14 DOMAIN CONTAINING"/>
    <property type="match status" value="1"/>
</dbReference>
<evidence type="ECO:0000256" key="5">
    <source>
        <dbReference type="ARBA" id="ARBA00023136"/>
    </source>
</evidence>
<keyword evidence="3 7" id="KW-0812">Transmembrane</keyword>
<dbReference type="PANTHER" id="PTHR21346:SF10">
    <property type="entry name" value="TRANSMEMBRANE PROTEIN"/>
    <property type="match status" value="1"/>
</dbReference>
<reference evidence="8" key="1">
    <citation type="submission" date="2016-09" db="EMBL/GenBank/DDBJ databases">
        <authorList>
            <person name="Hebert L."/>
            <person name="Moumen B."/>
        </authorList>
    </citation>
    <scope>NUCLEOTIDE SEQUENCE [LARGE SCALE GENOMIC DNA]</scope>
    <source>
        <strain evidence="8">OVI</strain>
    </source>
</reference>
<evidence type="ECO:0000256" key="4">
    <source>
        <dbReference type="ARBA" id="ARBA00022989"/>
    </source>
</evidence>
<evidence type="ECO:0000256" key="3">
    <source>
        <dbReference type="ARBA" id="ARBA00022692"/>
    </source>
</evidence>
<accession>A0A1G4I185</accession>
<dbReference type="Proteomes" id="UP000195570">
    <property type="component" value="Unassembled WGS sequence"/>
</dbReference>
<evidence type="ECO:0000256" key="7">
    <source>
        <dbReference type="SAM" id="Phobius"/>
    </source>
</evidence>
<comment type="caution">
    <text evidence="8">The sequence shown here is derived from an EMBL/GenBank/DDBJ whole genome shotgun (WGS) entry which is preliminary data.</text>
</comment>
<dbReference type="RefSeq" id="XP_067076925.1">
    <property type="nucleotide sequence ID" value="XM_067220824.1"/>
</dbReference>
<protein>
    <submittedName>
        <fullName evidence="8">FUN14 family, putative</fullName>
    </submittedName>
</protein>
<dbReference type="InterPro" id="IPR018247">
    <property type="entry name" value="EF_Hand_1_Ca_BS"/>
</dbReference>
<proteinExistence type="inferred from homology"/>
<feature type="transmembrane region" description="Helical" evidence="7">
    <location>
        <begin position="68"/>
        <end position="88"/>
    </location>
</feature>
<keyword evidence="4 7" id="KW-1133">Transmembrane helix</keyword>
<sequence length="149" mass="16328">MSAPRVNTKTSAGKKNQGESSSTKNDDNREAFVSRMLSFWPKVTQEIGVSSILGAAVGVTSRRLTSDALYGTGLAFIVLQFLNFFGYIQINWKKVEIDAGKVLDQNGDNKLNQLDLKALMQRFILYVGQGVGDIGGFVTGFYFGARYLA</sequence>
<keyword evidence="5 7" id="KW-0472">Membrane</keyword>
<dbReference type="AlphaFoldDB" id="A0A1G4I185"/>
<dbReference type="PROSITE" id="PS00018">
    <property type="entry name" value="EF_HAND_1"/>
    <property type="match status" value="1"/>
</dbReference>
<comment type="subcellular location">
    <subcellularLocation>
        <location evidence="1">Membrane</location>
    </subcellularLocation>
</comment>
<evidence type="ECO:0000256" key="2">
    <source>
        <dbReference type="ARBA" id="ARBA00009160"/>
    </source>
</evidence>
<comment type="similarity">
    <text evidence="2">Belongs to the FUN14 family.</text>
</comment>
<name>A0A1G4I185_TRYEQ</name>
<feature type="transmembrane region" description="Helical" evidence="7">
    <location>
        <begin position="123"/>
        <end position="145"/>
    </location>
</feature>
<dbReference type="EMBL" id="CZPT02000276">
    <property type="protein sequence ID" value="SCU65310.1"/>
    <property type="molecule type" value="Genomic_DNA"/>
</dbReference>
<dbReference type="Pfam" id="PF04930">
    <property type="entry name" value="FUN14"/>
    <property type="match status" value="1"/>
</dbReference>
<evidence type="ECO:0000313" key="8">
    <source>
        <dbReference type="EMBL" id="SCU65310.1"/>
    </source>
</evidence>
<evidence type="ECO:0000313" key="9">
    <source>
        <dbReference type="Proteomes" id="UP000195570"/>
    </source>
</evidence>
<dbReference type="GO" id="GO:0016020">
    <property type="term" value="C:membrane"/>
    <property type="evidence" value="ECO:0007669"/>
    <property type="project" value="UniProtKB-SubCell"/>
</dbReference>
<feature type="compositionally biased region" description="Polar residues" evidence="6">
    <location>
        <begin position="1"/>
        <end position="23"/>
    </location>
</feature>
<feature type="region of interest" description="Disordered" evidence="6">
    <location>
        <begin position="1"/>
        <end position="27"/>
    </location>
</feature>